<evidence type="ECO:0000313" key="6">
    <source>
        <dbReference type="Proteomes" id="UP000324748"/>
    </source>
</evidence>
<evidence type="ECO:0000313" key="5">
    <source>
        <dbReference type="EMBL" id="KAA1113307.1"/>
    </source>
</evidence>
<dbReference type="GO" id="GO:0000981">
    <property type="term" value="F:DNA-binding transcription factor activity, RNA polymerase II-specific"/>
    <property type="evidence" value="ECO:0007669"/>
    <property type="project" value="InterPro"/>
</dbReference>
<name>A0A5B0QJ96_PUCGR</name>
<dbReference type="GO" id="GO:0008270">
    <property type="term" value="F:zinc ion binding"/>
    <property type="evidence" value="ECO:0007669"/>
    <property type="project" value="InterPro"/>
</dbReference>
<dbReference type="InterPro" id="IPR001138">
    <property type="entry name" value="Zn2Cys6_DnaBD"/>
</dbReference>
<reference evidence="5 6" key="1">
    <citation type="submission" date="2019-05" db="EMBL/GenBank/DDBJ databases">
        <title>Emergence of the Ug99 lineage of the wheat stem rust pathogen through somatic hybridization.</title>
        <authorList>
            <person name="Li F."/>
            <person name="Upadhyaya N.M."/>
            <person name="Sperschneider J."/>
            <person name="Matny O."/>
            <person name="Nguyen-Phuc H."/>
            <person name="Mago R."/>
            <person name="Raley C."/>
            <person name="Miller M.E."/>
            <person name="Silverstein K.A.T."/>
            <person name="Henningsen E."/>
            <person name="Hirsch C.D."/>
            <person name="Visser B."/>
            <person name="Pretorius Z.A."/>
            <person name="Steffenson B.J."/>
            <person name="Schwessinger B."/>
            <person name="Dodds P.N."/>
            <person name="Figueroa M."/>
        </authorList>
    </citation>
    <scope>NUCLEOTIDE SEQUENCE [LARGE SCALE GENOMIC DNA]</scope>
    <source>
        <strain evidence="5">21-0</strain>
    </source>
</reference>
<evidence type="ECO:0000256" key="1">
    <source>
        <dbReference type="ARBA" id="ARBA00022723"/>
    </source>
</evidence>
<dbReference type="AlphaFoldDB" id="A0A5B0QJ96"/>
<dbReference type="InterPro" id="IPR036864">
    <property type="entry name" value="Zn2-C6_fun-type_DNA-bd_sf"/>
</dbReference>
<feature type="compositionally biased region" description="Low complexity" evidence="3">
    <location>
        <begin position="930"/>
        <end position="941"/>
    </location>
</feature>
<keyword evidence="2" id="KW-0539">Nucleus</keyword>
<dbReference type="InterPro" id="IPR007219">
    <property type="entry name" value="XnlR_reg_dom"/>
</dbReference>
<keyword evidence="1" id="KW-0479">Metal-binding</keyword>
<dbReference type="GO" id="GO:0006351">
    <property type="term" value="P:DNA-templated transcription"/>
    <property type="evidence" value="ECO:0007669"/>
    <property type="project" value="InterPro"/>
</dbReference>
<feature type="region of interest" description="Disordered" evidence="3">
    <location>
        <begin position="77"/>
        <end position="130"/>
    </location>
</feature>
<dbReference type="SMART" id="SM00066">
    <property type="entry name" value="GAL4"/>
    <property type="match status" value="1"/>
</dbReference>
<dbReference type="PANTHER" id="PTHR47783">
    <property type="entry name" value="ZN(II)2CYS6 TRANSCRIPTION FACTOR (EUROFUNG)-RELATED"/>
    <property type="match status" value="1"/>
</dbReference>
<feature type="domain" description="Zn(2)-C6 fungal-type" evidence="4">
    <location>
        <begin position="39"/>
        <end position="68"/>
    </location>
</feature>
<organism evidence="5 6">
    <name type="scientific">Puccinia graminis f. sp. tritici</name>
    <dbReference type="NCBI Taxonomy" id="56615"/>
    <lineage>
        <taxon>Eukaryota</taxon>
        <taxon>Fungi</taxon>
        <taxon>Dikarya</taxon>
        <taxon>Basidiomycota</taxon>
        <taxon>Pucciniomycotina</taxon>
        <taxon>Pucciniomycetes</taxon>
        <taxon>Pucciniales</taxon>
        <taxon>Pucciniaceae</taxon>
        <taxon>Puccinia</taxon>
    </lineage>
</organism>
<dbReference type="OrthoDB" id="2428527at2759"/>
<feature type="region of interest" description="Disordered" evidence="3">
    <location>
        <begin position="752"/>
        <end position="774"/>
    </location>
</feature>
<dbReference type="EMBL" id="VSWC01000015">
    <property type="protein sequence ID" value="KAA1113307.1"/>
    <property type="molecule type" value="Genomic_DNA"/>
</dbReference>
<dbReference type="Gene3D" id="4.10.240.10">
    <property type="entry name" value="Zn(2)-C6 fungal-type DNA-binding domain"/>
    <property type="match status" value="1"/>
</dbReference>
<proteinExistence type="predicted"/>
<dbReference type="PANTHER" id="PTHR47783:SF1">
    <property type="entry name" value="ZN(II)2CYS6 TRANSCRIPTION FACTOR (EUROFUNG)"/>
    <property type="match status" value="1"/>
</dbReference>
<dbReference type="PROSITE" id="PS00463">
    <property type="entry name" value="ZN2_CY6_FUNGAL_1"/>
    <property type="match status" value="1"/>
</dbReference>
<accession>A0A5B0QJ96</accession>
<sequence>MVPTCSSSTVITPTLNLQLDCRVARPNLKSETPVRISLACMTCRSRKVRCNGESPCSSCLASNRDCFFDQARSKRRRKSTAAIHHSSKHSHHEHTVHHKHDKNKSPSIGGLSHTNSSEFSEDHSSSQLPNPTRIPYFRFLGPTAIAPGAPFREISLKLVRESGSKVPQTARPTNLDRMVPPTAAVSTPNSSQLNCTPAQLAADFGHDSSFNLTEEQFRRNADVFYDHMGSYLGCIRKEDLLQSLSQGKASEALKLAISALAECIRPSSTTVDYAEICSRRAKLLCLPHLSLPSLDTTFTLLLLAYCEFGREKDSGLWMWSGLAFRMATDLGLHKSSSAIQEPSSVSSPTATSWDQSEAGLRQRIFWSCYHLDRLISSGTGRVATLLDSEIEIDLPSLQAITSEDPLHHHQLLPSPSQEALLSPFHHLTQILILVGKISDAFNRSKLASHSSSSPPSPSSEPEAKTLEHFRTELHDFYTRLPPVLQFTVDIARRHISVKNGPAFLLLHLWFHSLVIITHNPNSVGPGWSSLDVGPMDPLLLEISQGSVRTISDMIAFANVVDPDIVPSLPFASQPILIAGLASIPSQSSQPPNQRPIQAADWREFEICSAALQKMQTRWRGVGWLVSTLHSRARNEQDVDLSSSGGAEVSTADNSLMNKLLVRKAEPELLNPICFSHSNESHHFVGLSATGTFHEPASGRLSLVHQPEICCSSTEPTDFTTHNEEQKWTETGAMGQPVVNQLGGLKLTVKTEGEPVQGSLSGKKHQEHSADLGPTLDSTDYNLQPCPAIKPSHQAGEKFIGAVVGKEDVLSSGPQASSASSYWVTQPIPQIFWPNLPSLEVLNHHKPGGPTYTGLTDENHQVDKDSAVTDQPITLSNTSQTDGGCAMIRVKEIENFQQSNSNVLNPFILHADNHGDNHHHHHQHQHHPHLHPLQQEQQQQQQQPPPPLEQQQQQLPDHILGLPEFFEHQSHPQQSPSPVFAKEVWDHLFRGEIISLSLHDRDQTKTLSIFFALCFPTKTRFPHKERYLSCLYFNETKVPIKNPQVVSLAEQ</sequence>
<protein>
    <recommendedName>
        <fullName evidence="4">Zn(2)-C6 fungal-type domain-containing protein</fullName>
    </recommendedName>
</protein>
<feature type="compositionally biased region" description="Basic residues" evidence="3">
    <location>
        <begin position="916"/>
        <end position="929"/>
    </location>
</feature>
<dbReference type="Pfam" id="PF00172">
    <property type="entry name" value="Zn_clus"/>
    <property type="match status" value="1"/>
</dbReference>
<comment type="caution">
    <text evidence="5">The sequence shown here is derived from an EMBL/GenBank/DDBJ whole genome shotgun (WGS) entry which is preliminary data.</text>
</comment>
<dbReference type="CDD" id="cd12148">
    <property type="entry name" value="fungal_TF_MHR"/>
    <property type="match status" value="1"/>
</dbReference>
<dbReference type="CDD" id="cd00067">
    <property type="entry name" value="GAL4"/>
    <property type="match status" value="1"/>
</dbReference>
<dbReference type="SUPFAM" id="SSF57701">
    <property type="entry name" value="Zn2/Cys6 DNA-binding domain"/>
    <property type="match status" value="1"/>
</dbReference>
<feature type="compositionally biased region" description="Basic residues" evidence="3">
    <location>
        <begin position="77"/>
        <end position="102"/>
    </location>
</feature>
<gene>
    <name evidence="5" type="ORF">PGT21_027639</name>
</gene>
<evidence type="ECO:0000259" key="4">
    <source>
        <dbReference type="PROSITE" id="PS50048"/>
    </source>
</evidence>
<feature type="region of interest" description="Disordered" evidence="3">
    <location>
        <begin position="907"/>
        <end position="952"/>
    </location>
</feature>
<keyword evidence="6" id="KW-1185">Reference proteome</keyword>
<dbReference type="GO" id="GO:0003677">
    <property type="term" value="F:DNA binding"/>
    <property type="evidence" value="ECO:0007669"/>
    <property type="project" value="InterPro"/>
</dbReference>
<evidence type="ECO:0000256" key="2">
    <source>
        <dbReference type="ARBA" id="ARBA00023242"/>
    </source>
</evidence>
<dbReference type="SMART" id="SM00906">
    <property type="entry name" value="Fungal_trans"/>
    <property type="match status" value="1"/>
</dbReference>
<dbReference type="Proteomes" id="UP000324748">
    <property type="component" value="Unassembled WGS sequence"/>
</dbReference>
<dbReference type="PROSITE" id="PS50048">
    <property type="entry name" value="ZN2_CY6_FUNGAL_2"/>
    <property type="match status" value="1"/>
</dbReference>
<evidence type="ECO:0000256" key="3">
    <source>
        <dbReference type="SAM" id="MobiDB-lite"/>
    </source>
</evidence>
<dbReference type="Pfam" id="PF04082">
    <property type="entry name" value="Fungal_trans"/>
    <property type="match status" value="1"/>
</dbReference>